<feature type="region of interest" description="Disordered" evidence="1">
    <location>
        <begin position="13"/>
        <end position="38"/>
    </location>
</feature>
<dbReference type="EMBL" id="QJNU01000046">
    <property type="protein sequence ID" value="RYP09112.1"/>
    <property type="molecule type" value="Genomic_DNA"/>
</dbReference>
<evidence type="ECO:0000313" key="3">
    <source>
        <dbReference type="Proteomes" id="UP000293360"/>
    </source>
</evidence>
<feature type="compositionally biased region" description="Polar residues" evidence="1">
    <location>
        <begin position="24"/>
        <end position="38"/>
    </location>
</feature>
<reference evidence="2 3" key="1">
    <citation type="submission" date="2018-06" db="EMBL/GenBank/DDBJ databases">
        <title>Complete Genomes of Monosporascus.</title>
        <authorList>
            <person name="Robinson A.J."/>
            <person name="Natvig D.O."/>
        </authorList>
    </citation>
    <scope>NUCLEOTIDE SEQUENCE [LARGE SCALE GENOMIC DNA]</scope>
    <source>
        <strain evidence="2 3">CBS 110550</strain>
    </source>
</reference>
<evidence type="ECO:0000313" key="2">
    <source>
        <dbReference type="EMBL" id="RYP09112.1"/>
    </source>
</evidence>
<dbReference type="AlphaFoldDB" id="A0A4Q4TR18"/>
<sequence>MAHHPFNPHSWTIGNAQGFPPAAPQSQPGNTAGNIGAQNNHPALLNPAGFMIGGAWHDEPEPADETICCVMCGIPLRPTADCALIREYPGAVLDWMRPVLLAPLPAYHEATKLARYAHAYRRCDDDLLKEVRPTRFLGSGEGFIIRDEASNSKLKIFIDTREDCKDLPAPLHEGCLQVARQFCKYQSRFQIDFRAADGGAPSSIAHLWEIWTKRLIWTCPGGVLDVPILEPLNYLGAPLHTNLIKYVRELRIYPGLQKYQADPANVGNLTDIVVRHLRRIPEGDTYPAPKVEYLVALMEARLPQELMYHVMENMEPFVNESLICTRVLPPKWWRDKLFTHRIIPWLWDLDSNVLEATRIAQGINTEVESCWDWELLARQLSQSNVLEAGGILHGASDQLWNRYRIWALLGKARLGHLVYRPIDT</sequence>
<name>A0A4Q4TR18_9PEZI</name>
<dbReference type="STRING" id="155417.A0A4Q4TR18"/>
<dbReference type="Proteomes" id="UP000293360">
    <property type="component" value="Unassembled WGS sequence"/>
</dbReference>
<organism evidence="2 3">
    <name type="scientific">Monosporascus ibericus</name>
    <dbReference type="NCBI Taxonomy" id="155417"/>
    <lineage>
        <taxon>Eukaryota</taxon>
        <taxon>Fungi</taxon>
        <taxon>Dikarya</taxon>
        <taxon>Ascomycota</taxon>
        <taxon>Pezizomycotina</taxon>
        <taxon>Sordariomycetes</taxon>
        <taxon>Xylariomycetidae</taxon>
        <taxon>Xylariales</taxon>
        <taxon>Xylariales incertae sedis</taxon>
        <taxon>Monosporascus</taxon>
    </lineage>
</organism>
<accession>A0A4Q4TR18</accession>
<proteinExistence type="predicted"/>
<protein>
    <submittedName>
        <fullName evidence="2">Uncharacterized protein</fullName>
    </submittedName>
</protein>
<keyword evidence="3" id="KW-1185">Reference proteome</keyword>
<dbReference type="OrthoDB" id="3932329at2759"/>
<comment type="caution">
    <text evidence="2">The sequence shown here is derived from an EMBL/GenBank/DDBJ whole genome shotgun (WGS) entry which is preliminary data.</text>
</comment>
<gene>
    <name evidence="2" type="ORF">DL764_001479</name>
</gene>
<evidence type="ECO:0000256" key="1">
    <source>
        <dbReference type="SAM" id="MobiDB-lite"/>
    </source>
</evidence>